<keyword evidence="3" id="KW-0391">Immunity</keyword>
<keyword evidence="4" id="KW-0694">RNA-binding</keyword>
<gene>
    <name evidence="8" type="primary">OAS2</name>
</gene>
<dbReference type="Gene3D" id="1.10.1410.20">
    <property type="entry name" value="2'-5'-oligoadenylate synthetase 1, domain 2"/>
    <property type="match status" value="2"/>
</dbReference>
<keyword evidence="5" id="KW-0051">Antiviral defense</keyword>
<dbReference type="SUPFAM" id="SSF81631">
    <property type="entry name" value="PAP/OAS1 substrate-binding domain"/>
    <property type="match status" value="2"/>
</dbReference>
<dbReference type="GO" id="GO:0005524">
    <property type="term" value="F:ATP binding"/>
    <property type="evidence" value="ECO:0007669"/>
    <property type="project" value="Ensembl"/>
</dbReference>
<dbReference type="GO" id="GO:0048471">
    <property type="term" value="C:perinuclear region of cytoplasm"/>
    <property type="evidence" value="ECO:0007669"/>
    <property type="project" value="Ensembl"/>
</dbReference>
<dbReference type="RefSeq" id="XP_020833759.1">
    <property type="nucleotide sequence ID" value="XM_020978100.1"/>
</dbReference>
<dbReference type="InterPro" id="IPR043519">
    <property type="entry name" value="NT_sf"/>
</dbReference>
<feature type="domain" description="2'-5'-oligoadenylate synthetase 1" evidence="6">
    <location>
        <begin position="153"/>
        <end position="335"/>
    </location>
</feature>
<dbReference type="GO" id="GO:0070106">
    <property type="term" value="P:interleukin-27-mediated signaling pathway"/>
    <property type="evidence" value="ECO:0007669"/>
    <property type="project" value="Ensembl"/>
</dbReference>
<evidence type="ECO:0000313" key="7">
    <source>
        <dbReference type="Proteomes" id="UP000515140"/>
    </source>
</evidence>
<dbReference type="AlphaFoldDB" id="A0A6P5JRV9"/>
<dbReference type="SUPFAM" id="SSF81301">
    <property type="entry name" value="Nucleotidyltransferase"/>
    <property type="match status" value="2"/>
</dbReference>
<dbReference type="InterPro" id="IPR006117">
    <property type="entry name" value="2-5OAS_C_CS"/>
</dbReference>
<evidence type="ECO:0000256" key="1">
    <source>
        <dbReference type="ARBA" id="ARBA00009526"/>
    </source>
</evidence>
<dbReference type="GO" id="GO:0032760">
    <property type="term" value="P:positive regulation of tumor necrosis factor production"/>
    <property type="evidence" value="ECO:0007669"/>
    <property type="project" value="Ensembl"/>
</dbReference>
<dbReference type="PROSITE" id="PS50152">
    <property type="entry name" value="25A_SYNTH_3"/>
    <property type="match status" value="2"/>
</dbReference>
<evidence type="ECO:0000313" key="8">
    <source>
        <dbReference type="RefSeq" id="XP_020833759.1"/>
    </source>
</evidence>
<dbReference type="PROSITE" id="PS00832">
    <property type="entry name" value="25A_SYNTH_1"/>
    <property type="match status" value="1"/>
</dbReference>
<dbReference type="GO" id="GO:0001730">
    <property type="term" value="F:2'-5'-oligoadenylate synthetase activity"/>
    <property type="evidence" value="ECO:0007669"/>
    <property type="project" value="Ensembl"/>
</dbReference>
<dbReference type="Pfam" id="PF10421">
    <property type="entry name" value="OAS1_C"/>
    <property type="match status" value="2"/>
</dbReference>
<dbReference type="GO" id="GO:0016020">
    <property type="term" value="C:membrane"/>
    <property type="evidence" value="ECO:0007669"/>
    <property type="project" value="TreeGrafter"/>
</dbReference>
<dbReference type="GO" id="GO:0045071">
    <property type="term" value="P:negative regulation of viral genome replication"/>
    <property type="evidence" value="ECO:0007669"/>
    <property type="project" value="TreeGrafter"/>
</dbReference>
<dbReference type="GO" id="GO:0003725">
    <property type="term" value="F:double-stranded RNA binding"/>
    <property type="evidence" value="ECO:0007669"/>
    <property type="project" value="Ensembl"/>
</dbReference>
<comment type="similarity">
    <text evidence="1">Belongs to the 2-5A synthase family.</text>
</comment>
<evidence type="ECO:0000256" key="2">
    <source>
        <dbReference type="ARBA" id="ARBA00022588"/>
    </source>
</evidence>
<dbReference type="CDD" id="cd05400">
    <property type="entry name" value="NT_2-5OAS_ClassI-CCAase"/>
    <property type="match status" value="1"/>
</dbReference>
<dbReference type="PANTHER" id="PTHR11258">
    <property type="entry name" value="2-5 OLIGOADENYLATE SYNTHETASE"/>
    <property type="match status" value="1"/>
</dbReference>
<dbReference type="GO" id="GO:0005829">
    <property type="term" value="C:cytosol"/>
    <property type="evidence" value="ECO:0007669"/>
    <property type="project" value="TreeGrafter"/>
</dbReference>
<keyword evidence="7" id="KW-1185">Reference proteome</keyword>
<evidence type="ECO:0000256" key="3">
    <source>
        <dbReference type="ARBA" id="ARBA00022859"/>
    </source>
</evidence>
<dbReference type="GO" id="GO:0051607">
    <property type="term" value="P:defense response to virus"/>
    <property type="evidence" value="ECO:0007669"/>
    <property type="project" value="UniProtKB-KW"/>
</dbReference>
<feature type="domain" description="2'-5'-oligoadenylate synthetase 1" evidence="6">
    <location>
        <begin position="505"/>
        <end position="689"/>
    </location>
</feature>
<dbReference type="KEGG" id="pcw:110202095"/>
<dbReference type="FunFam" id="3.30.460.10:FF:000007">
    <property type="entry name" value="2'-5'-oligoadenylate synthetase 1"/>
    <property type="match status" value="1"/>
</dbReference>
<evidence type="ECO:0000259" key="6">
    <source>
        <dbReference type="Pfam" id="PF10421"/>
    </source>
</evidence>
<keyword evidence="2" id="KW-0399">Innate immunity</keyword>
<dbReference type="InterPro" id="IPR006116">
    <property type="entry name" value="NT_2-5OAS_ClassI-CCAase"/>
</dbReference>
<dbReference type="FunFam" id="1.10.1410.20:FF:000001">
    <property type="entry name" value="2'-5'-oligoadenylate synthetase 1"/>
    <property type="match status" value="2"/>
</dbReference>
<dbReference type="GeneID" id="110202095"/>
<dbReference type="PANTHER" id="PTHR11258:SF3">
    <property type="entry name" value="2'-5'-OLIGOADENYLATE SYNTHASE 2"/>
    <property type="match status" value="1"/>
</dbReference>
<sequence length="719" mass="82688">MLKSWWSWWYSQQVLYFEPADNLDQFIQNELKPQEKHLLQIDKSIDNICESLEKHAPPIQVKGIVVGGSYGRDTVLRGHSDGTLVIFLKEQIEVELIKLRLLAIMGKVKMVEDKHQLVLTESDLCITFNVLPVFSALVEPSGWHTRTSASKYKPSPETYRKWIYPGKSVRESSVCFTELQGSFFNNRPPKLKNLILLVKHWYQQCQKRLKKDSFPLQYALELLTVYAWEQGSEADDFNTAEGILTVLELIMKYDKLCIYWTVNYNFEDETIRNYLQSQLQKSRPIILDPADPTSNVSGSDPEPWKQLAEEAQLWSSSTCFMKGNTSSRMPWDVLPASLYVTQGHKLDKFIYDFLQPTQESLDQIGEAVDIIFKFLTEKCFKNSTTNVKKVVKGGSTAKGTTLRSVSEADWSLCPRGSDADLVVFLSCLTNYSDQIANRSTIIKEIQKRLEECSLKEQFEIEFKVTKWKNPRVLSFTLKSKLLNRCQEFDLLPAFDALGPRVSKSKPDPTIYINLIKSSESNNGGEFSTCFTELQKDFIRPRPTKLKSLIRLTKHWYKQCYRKLKKKGSLPPKYAIELLTVYAWEQGSGMTDFDTAEGFLTVLKLIMQYQKLCVYWTVNYDFQNEIIRNFLLKQLKKPRPVILDPADPTADVGGGNHWCWHLLAHEAEIWSSSLCFKTGIYDAVEPWPVLTVQTPGSNGLGLSPIVNLTFSNYYWNILHT</sequence>
<evidence type="ECO:0000256" key="5">
    <source>
        <dbReference type="ARBA" id="ARBA00023118"/>
    </source>
</evidence>
<dbReference type="GO" id="GO:0005654">
    <property type="term" value="C:nucleoplasm"/>
    <property type="evidence" value="ECO:0007669"/>
    <property type="project" value="TreeGrafter"/>
</dbReference>
<dbReference type="PROSITE" id="PS00833">
    <property type="entry name" value="25A_SYNTH_2"/>
    <property type="match status" value="2"/>
</dbReference>
<reference evidence="8" key="1">
    <citation type="submission" date="2025-08" db="UniProtKB">
        <authorList>
            <consortium name="RefSeq"/>
        </authorList>
    </citation>
    <scope>IDENTIFICATION</scope>
    <source>
        <tissue evidence="8">Spleen</tissue>
    </source>
</reference>
<dbReference type="GO" id="GO:0032728">
    <property type="term" value="P:positive regulation of interferon-beta production"/>
    <property type="evidence" value="ECO:0007669"/>
    <property type="project" value="Ensembl"/>
</dbReference>
<dbReference type="FunCoup" id="A0A6P5JRV9">
    <property type="interactions" value="657"/>
</dbReference>
<dbReference type="GO" id="GO:0042742">
    <property type="term" value="P:defense response to bacterium"/>
    <property type="evidence" value="ECO:0007669"/>
    <property type="project" value="Ensembl"/>
</dbReference>
<protein>
    <submittedName>
        <fullName evidence="8">2'-5'-oligoadenylate synthase 2 isoform X1</fullName>
    </submittedName>
</protein>
<dbReference type="InParanoid" id="A0A6P5JRV9"/>
<name>A0A6P5JRV9_PHACI</name>
<evidence type="ECO:0000256" key="4">
    <source>
        <dbReference type="ARBA" id="ARBA00022884"/>
    </source>
</evidence>
<dbReference type="Gene3D" id="3.30.460.10">
    <property type="entry name" value="Beta Polymerase, domain 2"/>
    <property type="match status" value="2"/>
</dbReference>
<dbReference type="InterPro" id="IPR018952">
    <property type="entry name" value="2-5-oligoAdlate_synth_1_dom2/C"/>
</dbReference>
<dbReference type="CTD" id="4939"/>
<organism evidence="7 8">
    <name type="scientific">Phascolarctos cinereus</name>
    <name type="common">Koala</name>
    <dbReference type="NCBI Taxonomy" id="38626"/>
    <lineage>
        <taxon>Eukaryota</taxon>
        <taxon>Metazoa</taxon>
        <taxon>Chordata</taxon>
        <taxon>Craniata</taxon>
        <taxon>Vertebrata</taxon>
        <taxon>Euteleostomi</taxon>
        <taxon>Mammalia</taxon>
        <taxon>Metatheria</taxon>
        <taxon>Diprotodontia</taxon>
        <taxon>Phascolarctidae</taxon>
        <taxon>Phascolarctos</taxon>
    </lineage>
</organism>
<accession>A0A6P5JRV9</accession>
<dbReference type="InterPro" id="IPR043518">
    <property type="entry name" value="2-5OAS_N_CS"/>
</dbReference>
<dbReference type="Proteomes" id="UP000515140">
    <property type="component" value="Unplaced"/>
</dbReference>
<dbReference type="GO" id="GO:0045087">
    <property type="term" value="P:innate immune response"/>
    <property type="evidence" value="ECO:0007669"/>
    <property type="project" value="UniProtKB-KW"/>
</dbReference>
<proteinExistence type="inferred from homology"/>